<gene>
    <name evidence="7" type="ORF">LOTGIDRAFT_141429</name>
</gene>
<feature type="domain" description="RING-type" evidence="5">
    <location>
        <begin position="12"/>
        <end position="53"/>
    </location>
</feature>
<reference evidence="7 8" key="1">
    <citation type="journal article" date="2013" name="Nature">
        <title>Insights into bilaterian evolution from three spiralian genomes.</title>
        <authorList>
            <person name="Simakov O."/>
            <person name="Marletaz F."/>
            <person name="Cho S.J."/>
            <person name="Edsinger-Gonzales E."/>
            <person name="Havlak P."/>
            <person name="Hellsten U."/>
            <person name="Kuo D.H."/>
            <person name="Larsson T."/>
            <person name="Lv J."/>
            <person name="Arendt D."/>
            <person name="Savage R."/>
            <person name="Osoegawa K."/>
            <person name="de Jong P."/>
            <person name="Grimwood J."/>
            <person name="Chapman J.A."/>
            <person name="Shapiro H."/>
            <person name="Aerts A."/>
            <person name="Otillar R.P."/>
            <person name="Terry A.Y."/>
            <person name="Boore J.L."/>
            <person name="Grigoriev I.V."/>
            <person name="Lindberg D.R."/>
            <person name="Seaver E.C."/>
            <person name="Weisblat D.A."/>
            <person name="Putnam N.H."/>
            <person name="Rokhsar D.S."/>
        </authorList>
    </citation>
    <scope>NUCLEOTIDE SEQUENCE [LARGE SCALE GENOMIC DNA]</scope>
</reference>
<dbReference type="Pfam" id="PF13445">
    <property type="entry name" value="zf-RING_UBOX"/>
    <property type="match status" value="1"/>
</dbReference>
<dbReference type="EMBL" id="KB200890">
    <property type="protein sequence ID" value="ESO99843.1"/>
    <property type="molecule type" value="Genomic_DNA"/>
</dbReference>
<dbReference type="SUPFAM" id="SSF57850">
    <property type="entry name" value="RING/U-box"/>
    <property type="match status" value="1"/>
</dbReference>
<evidence type="ECO:0000259" key="5">
    <source>
        <dbReference type="PROSITE" id="PS50089"/>
    </source>
</evidence>
<dbReference type="PROSITE" id="PS50089">
    <property type="entry name" value="ZF_RING_2"/>
    <property type="match status" value="1"/>
</dbReference>
<dbReference type="OMA" id="WVERCTE"/>
<evidence type="ECO:0000256" key="2">
    <source>
        <dbReference type="ARBA" id="ARBA00022771"/>
    </source>
</evidence>
<proteinExistence type="predicted"/>
<dbReference type="CTD" id="20234437"/>
<keyword evidence="8" id="KW-1185">Reference proteome</keyword>
<dbReference type="SUPFAM" id="SSF57845">
    <property type="entry name" value="B-box zinc-binding domain"/>
    <property type="match status" value="1"/>
</dbReference>
<evidence type="ECO:0008006" key="9">
    <source>
        <dbReference type="Google" id="ProtNLM"/>
    </source>
</evidence>
<evidence type="ECO:0000256" key="4">
    <source>
        <dbReference type="PROSITE-ProRule" id="PRU00024"/>
    </source>
</evidence>
<keyword evidence="1" id="KW-0479">Metal-binding</keyword>
<dbReference type="KEGG" id="lgi:LOTGIDRAFT_141429"/>
<feature type="non-terminal residue" evidence="7">
    <location>
        <position position="186"/>
    </location>
</feature>
<dbReference type="PROSITE" id="PS50119">
    <property type="entry name" value="ZF_BBOX"/>
    <property type="match status" value="1"/>
</dbReference>
<dbReference type="InterPro" id="IPR001841">
    <property type="entry name" value="Znf_RING"/>
</dbReference>
<dbReference type="GO" id="GO:0006513">
    <property type="term" value="P:protein monoubiquitination"/>
    <property type="evidence" value="ECO:0007669"/>
    <property type="project" value="TreeGrafter"/>
</dbReference>
<evidence type="ECO:0000256" key="1">
    <source>
        <dbReference type="ARBA" id="ARBA00022723"/>
    </source>
</evidence>
<dbReference type="InterPro" id="IPR047153">
    <property type="entry name" value="TRIM45/56/19-like"/>
</dbReference>
<dbReference type="InterPro" id="IPR017907">
    <property type="entry name" value="Znf_RING_CS"/>
</dbReference>
<dbReference type="InterPro" id="IPR013083">
    <property type="entry name" value="Znf_RING/FYVE/PHD"/>
</dbReference>
<dbReference type="SMART" id="SM00184">
    <property type="entry name" value="RING"/>
    <property type="match status" value="1"/>
</dbReference>
<dbReference type="PANTHER" id="PTHR25462:SF229">
    <property type="entry name" value="TRANSCRIPTION INTERMEDIARY FACTOR 1-BETA"/>
    <property type="match status" value="1"/>
</dbReference>
<dbReference type="Gene3D" id="3.30.40.10">
    <property type="entry name" value="Zinc/RING finger domain, C3HC4 (zinc finger)"/>
    <property type="match status" value="1"/>
</dbReference>
<dbReference type="GO" id="GO:0061630">
    <property type="term" value="F:ubiquitin protein ligase activity"/>
    <property type="evidence" value="ECO:0007669"/>
    <property type="project" value="TreeGrafter"/>
</dbReference>
<evidence type="ECO:0000256" key="3">
    <source>
        <dbReference type="ARBA" id="ARBA00022833"/>
    </source>
</evidence>
<evidence type="ECO:0000313" key="7">
    <source>
        <dbReference type="EMBL" id="ESO99843.1"/>
    </source>
</evidence>
<dbReference type="GeneID" id="20234437"/>
<keyword evidence="3" id="KW-0862">Zinc</keyword>
<organism evidence="7 8">
    <name type="scientific">Lottia gigantea</name>
    <name type="common">Giant owl limpet</name>
    <dbReference type="NCBI Taxonomy" id="225164"/>
    <lineage>
        <taxon>Eukaryota</taxon>
        <taxon>Metazoa</taxon>
        <taxon>Spiralia</taxon>
        <taxon>Lophotrochozoa</taxon>
        <taxon>Mollusca</taxon>
        <taxon>Gastropoda</taxon>
        <taxon>Patellogastropoda</taxon>
        <taxon>Lottioidea</taxon>
        <taxon>Lottiidae</taxon>
        <taxon>Lottia</taxon>
    </lineage>
</organism>
<feature type="domain" description="B box-type" evidence="6">
    <location>
        <begin position="106"/>
        <end position="147"/>
    </location>
</feature>
<dbReference type="HOGENOM" id="CLU_1222302_0_0_1"/>
<accession>V4A7D7</accession>
<dbReference type="PROSITE" id="PS00518">
    <property type="entry name" value="ZF_RING_1"/>
    <property type="match status" value="1"/>
</dbReference>
<keyword evidence="2 4" id="KW-0863">Zinc-finger</keyword>
<evidence type="ECO:0000259" key="6">
    <source>
        <dbReference type="PROSITE" id="PS50119"/>
    </source>
</evidence>
<dbReference type="RefSeq" id="XP_009049491.1">
    <property type="nucleotide sequence ID" value="XM_009051243.1"/>
</dbReference>
<protein>
    <recommendedName>
        <fullName evidence="9">RING-type domain-containing protein</fullName>
    </recommendedName>
</protein>
<dbReference type="Gene3D" id="3.30.160.60">
    <property type="entry name" value="Classic Zinc Finger"/>
    <property type="match status" value="1"/>
</dbReference>
<sequence length="186" mass="20977">MATASVSNTPECSICYEGFTKPKFITCGHTFCLDCIERHIGAKTDTFLCPICQQDVKIPEGGAKMFTTNFIVEPLPLTAQVTTSHTTQVTDTISLATYLKGKTSSKVKYHCPCHTERPIDYYCRTCHCVLCYKCYVKEHNGHEYLEVECETVKAKATELVSTSEKFIQNKIKDFEEIHVALVEARE</sequence>
<dbReference type="AlphaFoldDB" id="V4A7D7"/>
<dbReference type="Pfam" id="PF00643">
    <property type="entry name" value="zf-B_box"/>
    <property type="match status" value="1"/>
</dbReference>
<name>V4A7D7_LOTGI</name>
<dbReference type="Proteomes" id="UP000030746">
    <property type="component" value="Unassembled WGS sequence"/>
</dbReference>
<dbReference type="OrthoDB" id="6133371at2759"/>
<dbReference type="PANTHER" id="PTHR25462">
    <property type="entry name" value="BONUS, ISOFORM C-RELATED"/>
    <property type="match status" value="1"/>
</dbReference>
<dbReference type="GO" id="GO:0008270">
    <property type="term" value="F:zinc ion binding"/>
    <property type="evidence" value="ECO:0007669"/>
    <property type="project" value="UniProtKB-KW"/>
</dbReference>
<dbReference type="InterPro" id="IPR027370">
    <property type="entry name" value="Znf-RING_euk"/>
</dbReference>
<evidence type="ECO:0000313" key="8">
    <source>
        <dbReference type="Proteomes" id="UP000030746"/>
    </source>
</evidence>
<dbReference type="InterPro" id="IPR000315">
    <property type="entry name" value="Znf_B-box"/>
</dbReference>